<dbReference type="Gene3D" id="3.20.20.80">
    <property type="entry name" value="Glycosidases"/>
    <property type="match status" value="1"/>
</dbReference>
<dbReference type="Pfam" id="PF02836">
    <property type="entry name" value="Glyco_hydro_2_C"/>
    <property type="match status" value="1"/>
</dbReference>
<reference evidence="8" key="1">
    <citation type="submission" date="2019-06" db="EMBL/GenBank/DDBJ databases">
        <title>Alistipes onderdonkii subsp. vulgaris subsp. nov., Alistipes dispar sp. nov. and Alistipes communis sp. nov., isolated from human faeces, and creation of Alistipes onderdonkii subsp. onderdonkii subsp. nov.</title>
        <authorList>
            <person name="Sakamoto M."/>
            <person name="Ikeyama N."/>
            <person name="Ogata Y."/>
            <person name="Suda W."/>
            <person name="Iino T."/>
            <person name="Hattori M."/>
            <person name="Ohkuma M."/>
        </authorList>
    </citation>
    <scope>NUCLEOTIDE SEQUENCE [LARGE SCALE GENOMIC DNA]</scope>
    <source>
        <strain evidence="8">5CPEGH6</strain>
    </source>
</reference>
<accession>A0A4Y1X2U4</accession>
<evidence type="ECO:0000256" key="2">
    <source>
        <dbReference type="ARBA" id="ARBA00022801"/>
    </source>
</evidence>
<evidence type="ECO:0000259" key="4">
    <source>
        <dbReference type="Pfam" id="PF00703"/>
    </source>
</evidence>
<dbReference type="SUPFAM" id="SSF51445">
    <property type="entry name" value="(Trans)glycosidases"/>
    <property type="match status" value="1"/>
</dbReference>
<dbReference type="PANTHER" id="PTHR42732:SF2">
    <property type="entry name" value="BETA-MANNOSIDASE"/>
    <property type="match status" value="1"/>
</dbReference>
<dbReference type="Gene3D" id="2.60.120.260">
    <property type="entry name" value="Galactose-binding domain-like"/>
    <property type="match status" value="1"/>
</dbReference>
<feature type="domain" description="Glycoside hydrolase family 2 catalytic" evidence="5">
    <location>
        <begin position="336"/>
        <end position="466"/>
    </location>
</feature>
<keyword evidence="3" id="KW-0326">Glycosidase</keyword>
<dbReference type="Gene3D" id="2.60.40.10">
    <property type="entry name" value="Immunoglobulins"/>
    <property type="match status" value="1"/>
</dbReference>
<dbReference type="InterPro" id="IPR008979">
    <property type="entry name" value="Galactose-bd-like_sf"/>
</dbReference>
<dbReference type="InterPro" id="IPR006102">
    <property type="entry name" value="Ig-like_GH2"/>
</dbReference>
<dbReference type="SUPFAM" id="SSF49303">
    <property type="entry name" value="beta-Galactosidase/glucuronidase domain"/>
    <property type="match status" value="1"/>
</dbReference>
<dbReference type="InterPro" id="IPR036156">
    <property type="entry name" value="Beta-gal/glucu_dom_sf"/>
</dbReference>
<dbReference type="InterPro" id="IPR006103">
    <property type="entry name" value="Glyco_hydro_2_cat"/>
</dbReference>
<dbReference type="GO" id="GO:0004553">
    <property type="term" value="F:hydrolase activity, hydrolyzing O-glycosyl compounds"/>
    <property type="evidence" value="ECO:0007669"/>
    <property type="project" value="InterPro"/>
</dbReference>
<evidence type="ECO:0000313" key="7">
    <source>
        <dbReference type="EMBL" id="BBL06648.1"/>
    </source>
</evidence>
<dbReference type="InterPro" id="IPR006104">
    <property type="entry name" value="Glyco_hydro_2_N"/>
</dbReference>
<dbReference type="PANTHER" id="PTHR42732">
    <property type="entry name" value="BETA-GALACTOSIDASE"/>
    <property type="match status" value="1"/>
</dbReference>
<feature type="domain" description="Glycoside hydrolase family 2 immunoglobulin-like beta-sandwich" evidence="4">
    <location>
        <begin position="200"/>
        <end position="293"/>
    </location>
</feature>
<protein>
    <submittedName>
        <fullName evidence="7">Beta-galactosidase</fullName>
    </submittedName>
</protein>
<name>A0A4Y1X2U4_9BACT</name>
<comment type="similarity">
    <text evidence="1">Belongs to the glycosyl hydrolase 2 family.</text>
</comment>
<dbReference type="EMBL" id="AP019736">
    <property type="protein sequence ID" value="BBL06648.1"/>
    <property type="molecule type" value="Genomic_DNA"/>
</dbReference>
<dbReference type="Proteomes" id="UP000319374">
    <property type="component" value="Chromosome"/>
</dbReference>
<organism evidence="7 8">
    <name type="scientific">Alistipes dispar</name>
    <dbReference type="NCBI Taxonomy" id="2585119"/>
    <lineage>
        <taxon>Bacteria</taxon>
        <taxon>Pseudomonadati</taxon>
        <taxon>Bacteroidota</taxon>
        <taxon>Bacteroidia</taxon>
        <taxon>Bacteroidales</taxon>
        <taxon>Rikenellaceae</taxon>
        <taxon>Alistipes</taxon>
    </lineage>
</organism>
<proteinExistence type="inferred from homology"/>
<feature type="domain" description="Glycosyl hydrolases family 2 sugar binding" evidence="6">
    <location>
        <begin position="88"/>
        <end position="193"/>
    </location>
</feature>
<gene>
    <name evidence="7" type="ORF">A5CPEGH6_12860</name>
</gene>
<dbReference type="Pfam" id="PF00703">
    <property type="entry name" value="Glyco_hydro_2"/>
    <property type="match status" value="1"/>
</dbReference>
<keyword evidence="2" id="KW-0378">Hydrolase</keyword>
<evidence type="ECO:0000256" key="3">
    <source>
        <dbReference type="ARBA" id="ARBA00023295"/>
    </source>
</evidence>
<dbReference type="SUPFAM" id="SSF49785">
    <property type="entry name" value="Galactose-binding domain-like"/>
    <property type="match status" value="1"/>
</dbReference>
<evidence type="ECO:0000313" key="8">
    <source>
        <dbReference type="Proteomes" id="UP000319374"/>
    </source>
</evidence>
<keyword evidence="8" id="KW-1185">Reference proteome</keyword>
<dbReference type="InterPro" id="IPR051913">
    <property type="entry name" value="GH2_Domain-Containing"/>
</dbReference>
<evidence type="ECO:0000256" key="1">
    <source>
        <dbReference type="ARBA" id="ARBA00007401"/>
    </source>
</evidence>
<dbReference type="GO" id="GO:0005975">
    <property type="term" value="P:carbohydrate metabolic process"/>
    <property type="evidence" value="ECO:0007669"/>
    <property type="project" value="InterPro"/>
</dbReference>
<dbReference type="AlphaFoldDB" id="A0A4Y1X2U4"/>
<dbReference type="InterPro" id="IPR017853">
    <property type="entry name" value="GH"/>
</dbReference>
<sequence>MAALSAAAQWQPAGDRIKTVWGENLDPQNVLPEYPRPQLVRGEWQNLNGLWNYAIRPLGETPEEFDGEILVPFAAESALSGVGRCPGAANGLWYERTFSVPEKWHGKRVLLHFGAVDWKTDVWVNGIAVGSHTGGFTPFAFDITEALAKNGNTLRVRVWDPTEKSYQPRGKQSDRPEGIWYSSVSGIWQTVWLEAVPQRYIREVRTTPDLDRKRFLVEAPLSEAVPGDLVEVALYDGETQVAAGRALNGAPVELSVAEPKLWSPDTPFLYDLKVTLRHDGRIVDQVRSYTAMRKFSTGRDRHNVPRLMLNDKPLFQFGPLDQGWWPDGLYTAPTDEALAYDIVKTKELGYNMIRKHVKVEPARWYYHCDKAGIIVWQDMPSGDITPGSPRWQMNRYFTGEEKQRSPESEACYRKEWREIIDCLRPFVSIGVWVPFNETWGQFKTPEIAAWTKAYDPTRLVNAASGGNHYRAGDMLDQHNYPMPALLLFDTDRVSVLGEFGGIGQVVEGHLWEKDRNWGYVRFNSPREVTDEYEKYAEELLRHLRYFSAAVYTQTSDVETEVNGLMTYDRKVMKVEPERIREINRKVCNALNE</sequence>
<evidence type="ECO:0000259" key="6">
    <source>
        <dbReference type="Pfam" id="PF02837"/>
    </source>
</evidence>
<dbReference type="Pfam" id="PF02837">
    <property type="entry name" value="Glyco_hydro_2_N"/>
    <property type="match status" value="1"/>
</dbReference>
<dbReference type="KEGG" id="ada:A5CPEGH6_12860"/>
<dbReference type="InterPro" id="IPR013783">
    <property type="entry name" value="Ig-like_fold"/>
</dbReference>
<evidence type="ECO:0000259" key="5">
    <source>
        <dbReference type="Pfam" id="PF02836"/>
    </source>
</evidence>